<dbReference type="EMBL" id="CM047744">
    <property type="protein sequence ID" value="KAJ0027744.1"/>
    <property type="molecule type" value="Genomic_DNA"/>
</dbReference>
<evidence type="ECO:0000313" key="2">
    <source>
        <dbReference type="Proteomes" id="UP001163603"/>
    </source>
</evidence>
<reference evidence="2" key="1">
    <citation type="journal article" date="2023" name="G3 (Bethesda)">
        <title>Genome assembly and association tests identify interacting loci associated with vigor, precocity, and sex in interspecific pistachio rootstocks.</title>
        <authorList>
            <person name="Palmer W."/>
            <person name="Jacygrad E."/>
            <person name="Sagayaradj S."/>
            <person name="Cavanaugh K."/>
            <person name="Han R."/>
            <person name="Bertier L."/>
            <person name="Beede B."/>
            <person name="Kafkas S."/>
            <person name="Golino D."/>
            <person name="Preece J."/>
            <person name="Michelmore R."/>
        </authorList>
    </citation>
    <scope>NUCLEOTIDE SEQUENCE [LARGE SCALE GENOMIC DNA]</scope>
</reference>
<comment type="caution">
    <text evidence="1">The sequence shown here is derived from an EMBL/GenBank/DDBJ whole genome shotgun (WGS) entry which is preliminary data.</text>
</comment>
<evidence type="ECO:0000313" key="1">
    <source>
        <dbReference type="EMBL" id="KAJ0027744.1"/>
    </source>
</evidence>
<accession>A0ACC0Y272</accession>
<name>A0ACC0Y272_9ROSI</name>
<proteinExistence type="predicted"/>
<keyword evidence="2" id="KW-1185">Reference proteome</keyword>
<dbReference type="Proteomes" id="UP001163603">
    <property type="component" value="Chromosome 9"/>
</dbReference>
<organism evidence="1 2">
    <name type="scientific">Pistacia integerrima</name>
    <dbReference type="NCBI Taxonomy" id="434235"/>
    <lineage>
        <taxon>Eukaryota</taxon>
        <taxon>Viridiplantae</taxon>
        <taxon>Streptophyta</taxon>
        <taxon>Embryophyta</taxon>
        <taxon>Tracheophyta</taxon>
        <taxon>Spermatophyta</taxon>
        <taxon>Magnoliopsida</taxon>
        <taxon>eudicotyledons</taxon>
        <taxon>Gunneridae</taxon>
        <taxon>Pentapetalae</taxon>
        <taxon>rosids</taxon>
        <taxon>malvids</taxon>
        <taxon>Sapindales</taxon>
        <taxon>Anacardiaceae</taxon>
        <taxon>Pistacia</taxon>
    </lineage>
</organism>
<gene>
    <name evidence="1" type="ORF">Pint_35059</name>
</gene>
<protein>
    <submittedName>
        <fullName evidence="1">Uncharacterized protein</fullName>
    </submittedName>
</protein>
<sequence>MASPDISSPWISYSGESFCGSFDTHMEKGNTVEVLHVLEAPTSSVSYNCSIPKPPLLPVKACTKTKYPKRLVDCSCVPKETKIYGIIFLRKAMGHMFILLQRINHVFHLIREFCLFINEASRPPVSTSSYTNC</sequence>